<evidence type="ECO:0000313" key="1">
    <source>
        <dbReference type="EMBL" id="NIZ63489.1"/>
    </source>
</evidence>
<name>A0ABX0WCQ0_9RHOB</name>
<organism evidence="1 2">
    <name type="scientific">Parasedimentitalea denitrificans</name>
    <dbReference type="NCBI Taxonomy" id="2211118"/>
    <lineage>
        <taxon>Bacteria</taxon>
        <taxon>Pseudomonadati</taxon>
        <taxon>Pseudomonadota</taxon>
        <taxon>Alphaproteobacteria</taxon>
        <taxon>Rhodobacterales</taxon>
        <taxon>Paracoccaceae</taxon>
        <taxon>Parasedimentitalea</taxon>
    </lineage>
</organism>
<keyword evidence="2" id="KW-1185">Reference proteome</keyword>
<dbReference type="InterPro" id="IPR034154">
    <property type="entry name" value="TOPRIM_DnaG/twinkle"/>
</dbReference>
<dbReference type="SUPFAM" id="SSF52540">
    <property type="entry name" value="P-loop containing nucleoside triphosphate hydrolases"/>
    <property type="match status" value="1"/>
</dbReference>
<proteinExistence type="predicted"/>
<dbReference type="InterPro" id="IPR027417">
    <property type="entry name" value="P-loop_NTPase"/>
</dbReference>
<dbReference type="RefSeq" id="WP_167686071.1">
    <property type="nucleotide sequence ID" value="NZ_QHLQ01000050.1"/>
</dbReference>
<sequence>MKHEFFSLAHPTKGVASQQFIYRDAAGNSVLIANRYNLPDGGKYFLPYDVAQGKWKALDLRPIYNLDKVVSAAPSTPIILVEGEKCADALTSLGYLATTTFGGSNGWKKADLSPLHGRRVYAWGDQDEAGQKYILDLAHTLAPYPTPTPGRVGNSEVCPIPISASTLHEITGTQIDLVKGWDVVDFLELGFGRTEIDALLELAAPKDFDGGQVNISPSQKQVAAPPNVLDGMELWRTPQDETYATLRRDGHFEHWSTESRTFRRHLAHAHFQTEGKAPSATTLEDQRRMLEGEALFGGETHPVFARIAAIGRTIYLDLGDENWQAVAITAEGWQVVTHPMARFRRSPSIDALPVPERHSGGIDLLRPFLNVKDDDDFRMLVAWVVGCFHPKGPYPILILSGEQGSAKSTTAQILRSLIDPANPSTRSTPSTEQDLVIAAKHNHVLSFDNLSNIRPMMADAFCRIATGGGFGTRKLHTDTDEVLFNATRPCLLNGIPDLAARPDLADRSIGITLPVISSRERRTLGSFNRDFAKAAPFILGALLDAVSCALARIDSVSLSEAP</sequence>
<dbReference type="Gene3D" id="3.40.1360.10">
    <property type="match status" value="1"/>
</dbReference>
<dbReference type="Proteomes" id="UP001429564">
    <property type="component" value="Unassembled WGS sequence"/>
</dbReference>
<evidence type="ECO:0008006" key="3">
    <source>
        <dbReference type="Google" id="ProtNLM"/>
    </source>
</evidence>
<protein>
    <recommendedName>
        <fullName evidence="3">ATP-binding protein</fullName>
    </recommendedName>
</protein>
<dbReference type="EMBL" id="QHLQ01000050">
    <property type="protein sequence ID" value="NIZ63489.1"/>
    <property type="molecule type" value="Genomic_DNA"/>
</dbReference>
<dbReference type="CDD" id="cd01029">
    <property type="entry name" value="TOPRIM_primases"/>
    <property type="match status" value="1"/>
</dbReference>
<accession>A0ABX0WCQ0</accession>
<comment type="caution">
    <text evidence="1">The sequence shown here is derived from an EMBL/GenBank/DDBJ whole genome shotgun (WGS) entry which is preliminary data.</text>
</comment>
<reference evidence="1 2" key="1">
    <citation type="submission" date="2018-05" db="EMBL/GenBank/DDBJ databases">
        <authorList>
            <person name="Zhang Y.-J."/>
        </authorList>
    </citation>
    <scope>NUCLEOTIDE SEQUENCE [LARGE SCALE GENOMIC DNA]</scope>
    <source>
        <strain evidence="1 2">CY04</strain>
    </source>
</reference>
<evidence type="ECO:0000313" key="2">
    <source>
        <dbReference type="Proteomes" id="UP001429564"/>
    </source>
</evidence>
<gene>
    <name evidence="1" type="ORF">DL239_21260</name>
</gene>